<dbReference type="InterPro" id="IPR036779">
    <property type="entry name" value="LysM_dom_sf"/>
</dbReference>
<dbReference type="Pfam" id="PF01476">
    <property type="entry name" value="LysM"/>
    <property type="match status" value="1"/>
</dbReference>
<dbReference type="SUPFAM" id="SSF54106">
    <property type="entry name" value="LysM domain"/>
    <property type="match status" value="1"/>
</dbReference>
<feature type="domain" description="LysM" evidence="2">
    <location>
        <begin position="36"/>
        <end position="85"/>
    </location>
</feature>
<proteinExistence type="predicted"/>
<keyword evidence="4" id="KW-1185">Reference proteome</keyword>
<dbReference type="STRING" id="126156.SAMN05421670_1060"/>
<evidence type="ECO:0000313" key="4">
    <source>
        <dbReference type="Proteomes" id="UP000198734"/>
    </source>
</evidence>
<organism evidence="3 4">
    <name type="scientific">Psychrobacillus psychrotolerans</name>
    <dbReference type="NCBI Taxonomy" id="126156"/>
    <lineage>
        <taxon>Bacteria</taxon>
        <taxon>Bacillati</taxon>
        <taxon>Bacillota</taxon>
        <taxon>Bacilli</taxon>
        <taxon>Bacillales</taxon>
        <taxon>Bacillaceae</taxon>
        <taxon>Psychrobacillus</taxon>
    </lineage>
</organism>
<evidence type="ECO:0000259" key="2">
    <source>
        <dbReference type="PROSITE" id="PS51782"/>
    </source>
</evidence>
<sequence length="105" mass="12030">MTWMKENYFLTIFVACSIAFTMFIIISNSFSTDESQHINIEQGDSLWALAQEYGTNEDKLKWIDKVIAMNNLQDGHIKAGEVIIIPVIEKSYHFNHDTEIAGDTK</sequence>
<gene>
    <name evidence="3" type="ORF">SAMN05421670_1060</name>
</gene>
<dbReference type="OrthoDB" id="2679564at2"/>
<keyword evidence="1" id="KW-1133">Transmembrane helix</keyword>
<dbReference type="Gene3D" id="3.10.350.10">
    <property type="entry name" value="LysM domain"/>
    <property type="match status" value="1"/>
</dbReference>
<dbReference type="SMART" id="SM00257">
    <property type="entry name" value="LysM"/>
    <property type="match status" value="1"/>
</dbReference>
<keyword evidence="1" id="KW-0472">Membrane</keyword>
<protein>
    <submittedName>
        <fullName evidence="3">LysM domain-containing protein</fullName>
    </submittedName>
</protein>
<name>A0A1I5W1K7_9BACI</name>
<dbReference type="RefSeq" id="WP_093534863.1">
    <property type="nucleotide sequence ID" value="NZ_CP183885.1"/>
</dbReference>
<accession>A0A1I5W1K7</accession>
<evidence type="ECO:0000313" key="3">
    <source>
        <dbReference type="EMBL" id="SFQ13601.1"/>
    </source>
</evidence>
<reference evidence="4" key="1">
    <citation type="submission" date="2016-10" db="EMBL/GenBank/DDBJ databases">
        <authorList>
            <person name="Varghese N."/>
            <person name="Submissions S."/>
        </authorList>
    </citation>
    <scope>NUCLEOTIDE SEQUENCE [LARGE SCALE GENOMIC DNA]</scope>
    <source>
        <strain evidence="4">DSM 11706</strain>
    </source>
</reference>
<feature type="transmembrane region" description="Helical" evidence="1">
    <location>
        <begin position="7"/>
        <end position="26"/>
    </location>
</feature>
<dbReference type="Proteomes" id="UP000198734">
    <property type="component" value="Unassembled WGS sequence"/>
</dbReference>
<dbReference type="AlphaFoldDB" id="A0A1I5W1K7"/>
<evidence type="ECO:0000256" key="1">
    <source>
        <dbReference type="SAM" id="Phobius"/>
    </source>
</evidence>
<dbReference type="EMBL" id="FOXU01000001">
    <property type="protein sequence ID" value="SFQ13601.1"/>
    <property type="molecule type" value="Genomic_DNA"/>
</dbReference>
<dbReference type="InterPro" id="IPR018392">
    <property type="entry name" value="LysM"/>
</dbReference>
<dbReference type="CDD" id="cd00118">
    <property type="entry name" value="LysM"/>
    <property type="match status" value="1"/>
</dbReference>
<keyword evidence="1" id="KW-0812">Transmembrane</keyword>
<dbReference type="PROSITE" id="PS51782">
    <property type="entry name" value="LYSM"/>
    <property type="match status" value="1"/>
</dbReference>